<dbReference type="EMBL" id="CABPSB010000015">
    <property type="protein sequence ID" value="VVE35487.1"/>
    <property type="molecule type" value="Genomic_DNA"/>
</dbReference>
<evidence type="ECO:0000313" key="1">
    <source>
        <dbReference type="EMBL" id="VVE35487.1"/>
    </source>
</evidence>
<evidence type="ECO:0000313" key="2">
    <source>
        <dbReference type="Proteomes" id="UP000406256"/>
    </source>
</evidence>
<gene>
    <name evidence="1" type="ORF">PAN31108_03861</name>
</gene>
<dbReference type="AlphaFoldDB" id="A0A5E4XGU2"/>
<name>A0A5E4XGU2_9BURK</name>
<accession>A0A5E4XGU2</accession>
<organism evidence="1 2">
    <name type="scientific">Pandoraea anhela</name>
    <dbReference type="NCBI Taxonomy" id="2508295"/>
    <lineage>
        <taxon>Bacteria</taxon>
        <taxon>Pseudomonadati</taxon>
        <taxon>Pseudomonadota</taxon>
        <taxon>Betaproteobacteria</taxon>
        <taxon>Burkholderiales</taxon>
        <taxon>Burkholderiaceae</taxon>
        <taxon>Pandoraea</taxon>
    </lineage>
</organism>
<sequence>MRSTLSFCVDMAMCRTFPEKVLGVHGAAHVGKLFKAFSVIGESGNQGD</sequence>
<reference evidence="1 2" key="1">
    <citation type="submission" date="2019-08" db="EMBL/GenBank/DDBJ databases">
        <authorList>
            <person name="Peeters C."/>
        </authorList>
    </citation>
    <scope>NUCLEOTIDE SEQUENCE [LARGE SCALE GENOMIC DNA]</scope>
    <source>
        <strain evidence="1 2">LMG 31108</strain>
    </source>
</reference>
<dbReference type="Proteomes" id="UP000406256">
    <property type="component" value="Unassembled WGS sequence"/>
</dbReference>
<keyword evidence="2" id="KW-1185">Reference proteome</keyword>
<proteinExistence type="predicted"/>
<protein>
    <submittedName>
        <fullName evidence="1">Uncharacterized protein</fullName>
    </submittedName>
</protein>